<keyword evidence="6" id="KW-0653">Protein transport</keyword>
<dbReference type="SMART" id="SM00958">
    <property type="entry name" value="SecA_PP_bind"/>
    <property type="match status" value="1"/>
</dbReference>
<dbReference type="PRINTS" id="PR00906">
    <property type="entry name" value="SECA"/>
</dbReference>
<dbReference type="RefSeq" id="WP_231714247.1">
    <property type="nucleotide sequence ID" value="NZ_AP021876.1"/>
</dbReference>
<feature type="domain" description="Helicase ATP-binding" evidence="10">
    <location>
        <begin position="116"/>
        <end position="291"/>
    </location>
</feature>
<dbReference type="EMBL" id="AP021876">
    <property type="protein sequence ID" value="BBO82878.1"/>
    <property type="molecule type" value="Genomic_DNA"/>
</dbReference>
<dbReference type="SMART" id="SM00957">
    <property type="entry name" value="SecA_DEAD"/>
    <property type="match status" value="1"/>
</dbReference>
<evidence type="ECO:0000256" key="5">
    <source>
        <dbReference type="ARBA" id="ARBA00022840"/>
    </source>
</evidence>
<dbReference type="PANTHER" id="PTHR30612:SF0">
    <property type="entry name" value="CHLOROPLAST PROTEIN-TRANSPORTING ATPASE"/>
    <property type="match status" value="1"/>
</dbReference>
<dbReference type="KEGG" id="dov:DSCO28_34440"/>
<dbReference type="GO" id="GO:0005829">
    <property type="term" value="C:cytosol"/>
    <property type="evidence" value="ECO:0007669"/>
    <property type="project" value="TreeGrafter"/>
</dbReference>
<evidence type="ECO:0000256" key="6">
    <source>
        <dbReference type="ARBA" id="ARBA00022927"/>
    </source>
</evidence>
<dbReference type="InterPro" id="IPR011130">
    <property type="entry name" value="SecA_preprotein_X-link_dom"/>
</dbReference>
<dbReference type="InterPro" id="IPR044722">
    <property type="entry name" value="SecA_SF2_C"/>
</dbReference>
<keyword evidence="8" id="KW-0811">Translocation</keyword>
<dbReference type="GO" id="GO:0017038">
    <property type="term" value="P:protein import"/>
    <property type="evidence" value="ECO:0007669"/>
    <property type="project" value="InterPro"/>
</dbReference>
<dbReference type="GO" id="GO:0006605">
    <property type="term" value="P:protein targeting"/>
    <property type="evidence" value="ECO:0007669"/>
    <property type="project" value="InterPro"/>
</dbReference>
<accession>A0A5K7ZKV9</accession>
<dbReference type="GO" id="GO:0031522">
    <property type="term" value="C:cell envelope Sec protein transport complex"/>
    <property type="evidence" value="ECO:0007669"/>
    <property type="project" value="TreeGrafter"/>
</dbReference>
<keyword evidence="4" id="KW-0547">Nucleotide-binding</keyword>
<dbReference type="GO" id="GO:0005886">
    <property type="term" value="C:plasma membrane"/>
    <property type="evidence" value="ECO:0007669"/>
    <property type="project" value="TreeGrafter"/>
</dbReference>
<dbReference type="Pfam" id="PF07517">
    <property type="entry name" value="SecA_DEAD"/>
    <property type="match status" value="1"/>
</dbReference>
<keyword evidence="1" id="KW-0813">Transport</keyword>
<keyword evidence="7" id="KW-1278">Translocase</keyword>
<dbReference type="PANTHER" id="PTHR30612">
    <property type="entry name" value="SECA INNER MEMBRANE COMPONENT OF SEC PROTEIN SECRETION SYSTEM"/>
    <property type="match status" value="1"/>
</dbReference>
<dbReference type="InterPro" id="IPR014018">
    <property type="entry name" value="SecA_motor_DEAD"/>
</dbReference>
<reference evidence="13 14" key="1">
    <citation type="submission" date="2019-11" db="EMBL/GenBank/DDBJ databases">
        <title>Comparative genomics of hydrocarbon-degrading Desulfosarcina strains.</title>
        <authorList>
            <person name="Watanabe M."/>
            <person name="Kojima H."/>
            <person name="Fukui M."/>
        </authorList>
    </citation>
    <scope>NUCLEOTIDE SEQUENCE [LARGE SCALE GENOMIC DNA]</scope>
    <source>
        <strain evidence="13 14">28bB2T</strain>
    </source>
</reference>
<evidence type="ECO:0000256" key="1">
    <source>
        <dbReference type="ARBA" id="ARBA00022448"/>
    </source>
</evidence>
<dbReference type="InterPro" id="IPR014001">
    <property type="entry name" value="Helicase_ATP-bd"/>
</dbReference>
<dbReference type="Gene3D" id="3.90.1440.10">
    <property type="entry name" value="SecA, preprotein cross-linking domain"/>
    <property type="match status" value="1"/>
</dbReference>
<dbReference type="Proteomes" id="UP000425960">
    <property type="component" value="Chromosome"/>
</dbReference>
<feature type="domain" description="SecA family profile" evidence="12">
    <location>
        <begin position="24"/>
        <end position="630"/>
    </location>
</feature>
<keyword evidence="3" id="KW-0963">Cytoplasm</keyword>
<feature type="domain" description="Helicase C-terminal" evidence="11">
    <location>
        <begin position="470"/>
        <end position="625"/>
    </location>
</feature>
<dbReference type="Pfam" id="PF01043">
    <property type="entry name" value="SecA_PP_bind"/>
    <property type="match status" value="1"/>
</dbReference>
<sequence>METFAGNAPWYPPRSLERPPGQALARLRRRLDYLSGRQQRRRQAEMEVLENSRTRFRHLSEAGLANELENFRRHFSRDRGFFCRPSVARHRPAALALLAVYMERWMGMTPYRVQLLAALAMHQGALVQLAPGEGKTLALALVAALYGWTGRPCHVVTANDYLAQRDAELMAPFYRACGLRTVAVLPDQKPVELKRGYTADVVYATGKQLLADFLRDELLLAGVQTPQQRQLRLMRGTPDRMPVMRGLFAAVVDEADSVLIDEANTPLIISGPDHNPRLLAAVPTACRLAGLFRAEDHYRINPAYLAVTFTEPGHRLLDKLTADLPPLWRNEQRSEELLRQALLARDVFERNRHYVVVDDKIVIVDENTGRGMPDRQWSYGLHQAVEAREGVPLTAPSRTMARRSFQTFFRRYHRLCGASGTLQGIAGELWDSYDLLTVRVPSRLPSRLIVTPPAHFAKHKAKIQSLCDRTAELHLKELPVLIGTRRISDSETIAEHLRRRGIECAVLNARAHEQEAAIIAEAGQAGTVTVATNMAGRGIDINVPPEVASAGGLQVLMFEPHESRRVDWQLFGRSGRQGVPGRATMFVSAEDDLLQRHLPWFARWLLYLTNPEFMRGIALRIATQLSQWRAQRFLWRQRRRMVNRDKLIRDQLTFAERLKE</sequence>
<dbReference type="InterPro" id="IPR027417">
    <property type="entry name" value="P-loop_NTPase"/>
</dbReference>
<evidence type="ECO:0000256" key="9">
    <source>
        <dbReference type="ARBA" id="ARBA00023136"/>
    </source>
</evidence>
<evidence type="ECO:0000259" key="10">
    <source>
        <dbReference type="PROSITE" id="PS51192"/>
    </source>
</evidence>
<dbReference type="GO" id="GO:0043952">
    <property type="term" value="P:protein transport by the Sec complex"/>
    <property type="evidence" value="ECO:0007669"/>
    <property type="project" value="TreeGrafter"/>
</dbReference>
<evidence type="ECO:0000313" key="13">
    <source>
        <dbReference type="EMBL" id="BBO82878.1"/>
    </source>
</evidence>
<dbReference type="InterPro" id="IPR036670">
    <property type="entry name" value="SecA_X-link_sf"/>
</dbReference>
<dbReference type="InterPro" id="IPR000185">
    <property type="entry name" value="SecA"/>
</dbReference>
<evidence type="ECO:0000313" key="14">
    <source>
        <dbReference type="Proteomes" id="UP000425960"/>
    </source>
</evidence>
<evidence type="ECO:0000256" key="7">
    <source>
        <dbReference type="ARBA" id="ARBA00022967"/>
    </source>
</evidence>
<dbReference type="Gene3D" id="3.40.50.300">
    <property type="entry name" value="P-loop containing nucleotide triphosphate hydrolases"/>
    <property type="match status" value="2"/>
</dbReference>
<dbReference type="GO" id="GO:0005524">
    <property type="term" value="F:ATP binding"/>
    <property type="evidence" value="ECO:0007669"/>
    <property type="project" value="UniProtKB-KW"/>
</dbReference>
<evidence type="ECO:0000259" key="11">
    <source>
        <dbReference type="PROSITE" id="PS51194"/>
    </source>
</evidence>
<gene>
    <name evidence="13" type="ORF">DSCO28_34440</name>
</gene>
<dbReference type="PROSITE" id="PS51196">
    <property type="entry name" value="SECA_MOTOR_DEAD"/>
    <property type="match status" value="1"/>
</dbReference>
<dbReference type="InterPro" id="IPR001650">
    <property type="entry name" value="Helicase_C-like"/>
</dbReference>
<evidence type="ECO:0000256" key="3">
    <source>
        <dbReference type="ARBA" id="ARBA00022490"/>
    </source>
</evidence>
<dbReference type="PROSITE" id="PS51192">
    <property type="entry name" value="HELICASE_ATP_BIND_1"/>
    <property type="match status" value="1"/>
</dbReference>
<dbReference type="InterPro" id="IPR011115">
    <property type="entry name" value="SecA_DEAD"/>
</dbReference>
<dbReference type="PROSITE" id="PS51194">
    <property type="entry name" value="HELICASE_CTER"/>
    <property type="match status" value="1"/>
</dbReference>
<dbReference type="FunFam" id="3.40.50.300:FF:000429">
    <property type="entry name" value="Preprotein translocase subunit SecA"/>
    <property type="match status" value="1"/>
</dbReference>
<proteinExistence type="predicted"/>
<evidence type="ECO:0000256" key="8">
    <source>
        <dbReference type="ARBA" id="ARBA00023010"/>
    </source>
</evidence>
<dbReference type="SMART" id="SM00490">
    <property type="entry name" value="HELICc"/>
    <property type="match status" value="1"/>
</dbReference>
<organism evidence="13 14">
    <name type="scientific">Desulfosarcina ovata subsp. sediminis</name>
    <dbReference type="NCBI Taxonomy" id="885957"/>
    <lineage>
        <taxon>Bacteria</taxon>
        <taxon>Pseudomonadati</taxon>
        <taxon>Thermodesulfobacteriota</taxon>
        <taxon>Desulfobacteria</taxon>
        <taxon>Desulfobacterales</taxon>
        <taxon>Desulfosarcinaceae</taxon>
        <taxon>Desulfosarcina</taxon>
    </lineage>
</organism>
<evidence type="ECO:0000259" key="12">
    <source>
        <dbReference type="PROSITE" id="PS51196"/>
    </source>
</evidence>
<keyword evidence="2" id="KW-1003">Cell membrane</keyword>
<evidence type="ECO:0000256" key="4">
    <source>
        <dbReference type="ARBA" id="ARBA00022741"/>
    </source>
</evidence>
<dbReference type="AlphaFoldDB" id="A0A5K7ZKV9"/>
<dbReference type="SUPFAM" id="SSF81767">
    <property type="entry name" value="Pre-protein crosslinking domain of SecA"/>
    <property type="match status" value="1"/>
</dbReference>
<protein>
    <submittedName>
        <fullName evidence="13">Uncharacterized protein</fullName>
    </submittedName>
</protein>
<name>A0A5K7ZKV9_9BACT</name>
<dbReference type="Pfam" id="PF21090">
    <property type="entry name" value="P-loop_SecA"/>
    <property type="match status" value="2"/>
</dbReference>
<keyword evidence="5" id="KW-0067">ATP-binding</keyword>
<dbReference type="GO" id="GO:0006886">
    <property type="term" value="P:intracellular protein transport"/>
    <property type="evidence" value="ECO:0007669"/>
    <property type="project" value="InterPro"/>
</dbReference>
<dbReference type="CDD" id="cd17928">
    <property type="entry name" value="DEXDc_SecA"/>
    <property type="match status" value="1"/>
</dbReference>
<keyword evidence="9" id="KW-0472">Membrane</keyword>
<dbReference type="SUPFAM" id="SSF52540">
    <property type="entry name" value="P-loop containing nucleoside triphosphate hydrolases"/>
    <property type="match status" value="2"/>
</dbReference>
<evidence type="ECO:0000256" key="2">
    <source>
        <dbReference type="ARBA" id="ARBA00022475"/>
    </source>
</evidence>